<organism evidence="1 2">
    <name type="scientific">Solanum tuberosum</name>
    <name type="common">Potato</name>
    <dbReference type="NCBI Taxonomy" id="4113"/>
    <lineage>
        <taxon>Eukaryota</taxon>
        <taxon>Viridiplantae</taxon>
        <taxon>Streptophyta</taxon>
        <taxon>Embryophyta</taxon>
        <taxon>Tracheophyta</taxon>
        <taxon>Spermatophyta</taxon>
        <taxon>Magnoliopsida</taxon>
        <taxon>eudicotyledons</taxon>
        <taxon>Gunneridae</taxon>
        <taxon>Pentapetalae</taxon>
        <taxon>asterids</taxon>
        <taxon>lamiids</taxon>
        <taxon>Solanales</taxon>
        <taxon>Solanaceae</taxon>
        <taxon>Solanoideae</taxon>
        <taxon>Solaneae</taxon>
        <taxon>Solanum</taxon>
    </lineage>
</organism>
<accession>M1C8B5</accession>
<dbReference type="OMA" id="NCEGPKQ"/>
<dbReference type="Gramene" id="PGSC0003DMT400061958">
    <property type="protein sequence ID" value="PGSC0003DMT400061958"/>
    <property type="gene ID" value="PGSC0003DMG400024113"/>
</dbReference>
<reference evidence="2" key="1">
    <citation type="journal article" date="2011" name="Nature">
        <title>Genome sequence and analysis of the tuber crop potato.</title>
        <authorList>
            <consortium name="The Potato Genome Sequencing Consortium"/>
        </authorList>
    </citation>
    <scope>NUCLEOTIDE SEQUENCE [LARGE SCALE GENOMIC DNA]</scope>
    <source>
        <strain evidence="2">cv. DM1-3 516 R44</strain>
    </source>
</reference>
<protein>
    <submittedName>
        <fullName evidence="1">Uncharacterized protein</fullName>
    </submittedName>
</protein>
<proteinExistence type="predicted"/>
<dbReference type="EnsemblPlants" id="PGSC0003DMT400061958">
    <property type="protein sequence ID" value="PGSC0003DMT400061958"/>
    <property type="gene ID" value="PGSC0003DMG400024113"/>
</dbReference>
<dbReference type="Proteomes" id="UP000011115">
    <property type="component" value="Unassembled WGS sequence"/>
</dbReference>
<dbReference type="PaxDb" id="4113-PGSC0003DMT400061958"/>
<name>M1C8B5_SOLTU</name>
<sequence>MEELGKICKILGFSILEGRNNKVRQSTNEGQKQVCVYRYYPHSDLVQLIPPSATTEARVVFTQLPDRKAPTVAF</sequence>
<keyword evidence="2" id="KW-1185">Reference proteome</keyword>
<evidence type="ECO:0000313" key="2">
    <source>
        <dbReference type="Proteomes" id="UP000011115"/>
    </source>
</evidence>
<dbReference type="HOGENOM" id="CLU_2692615_0_0_1"/>
<reference evidence="1" key="2">
    <citation type="submission" date="2015-06" db="UniProtKB">
        <authorList>
            <consortium name="EnsemblPlants"/>
        </authorList>
    </citation>
    <scope>IDENTIFICATION</scope>
    <source>
        <strain evidence="1">DM1-3 516 R44</strain>
    </source>
</reference>
<dbReference type="AlphaFoldDB" id="M1C8B5"/>
<dbReference type="InParanoid" id="M1C8B5"/>
<evidence type="ECO:0000313" key="1">
    <source>
        <dbReference type="EnsemblPlants" id="PGSC0003DMT400061958"/>
    </source>
</evidence>